<dbReference type="Proteomes" id="UP000250140">
    <property type="component" value="Unassembled WGS sequence"/>
</dbReference>
<dbReference type="Gene3D" id="3.40.50.20">
    <property type="match status" value="1"/>
</dbReference>
<evidence type="ECO:0000313" key="6">
    <source>
        <dbReference type="EMBL" id="OCL05178.1"/>
    </source>
</evidence>
<feature type="domain" description="ATP-grasp" evidence="5">
    <location>
        <begin position="234"/>
        <end position="465"/>
    </location>
</feature>
<organism evidence="6 7">
    <name type="scientific">Glonium stellatum</name>
    <dbReference type="NCBI Taxonomy" id="574774"/>
    <lineage>
        <taxon>Eukaryota</taxon>
        <taxon>Fungi</taxon>
        <taxon>Dikarya</taxon>
        <taxon>Ascomycota</taxon>
        <taxon>Pezizomycotina</taxon>
        <taxon>Dothideomycetes</taxon>
        <taxon>Pleosporomycetidae</taxon>
        <taxon>Gloniales</taxon>
        <taxon>Gloniaceae</taxon>
        <taxon>Glonium</taxon>
    </lineage>
</organism>
<dbReference type="GO" id="GO:0005524">
    <property type="term" value="F:ATP binding"/>
    <property type="evidence" value="ECO:0007669"/>
    <property type="project" value="UniProtKB-UniRule"/>
</dbReference>
<dbReference type="InterPro" id="IPR011761">
    <property type="entry name" value="ATP-grasp"/>
</dbReference>
<reference evidence="6 7" key="1">
    <citation type="journal article" date="2016" name="Nat. Commun.">
        <title>Ectomycorrhizal ecology is imprinted in the genome of the dominant symbiotic fungus Cenococcum geophilum.</title>
        <authorList>
            <consortium name="DOE Joint Genome Institute"/>
            <person name="Peter M."/>
            <person name="Kohler A."/>
            <person name="Ohm R.A."/>
            <person name="Kuo A."/>
            <person name="Krutzmann J."/>
            <person name="Morin E."/>
            <person name="Arend M."/>
            <person name="Barry K.W."/>
            <person name="Binder M."/>
            <person name="Choi C."/>
            <person name="Clum A."/>
            <person name="Copeland A."/>
            <person name="Grisel N."/>
            <person name="Haridas S."/>
            <person name="Kipfer T."/>
            <person name="LaButti K."/>
            <person name="Lindquist E."/>
            <person name="Lipzen A."/>
            <person name="Maire R."/>
            <person name="Meier B."/>
            <person name="Mihaltcheva S."/>
            <person name="Molinier V."/>
            <person name="Murat C."/>
            <person name="Poggeler S."/>
            <person name="Quandt C.A."/>
            <person name="Sperisen C."/>
            <person name="Tritt A."/>
            <person name="Tisserant E."/>
            <person name="Crous P.W."/>
            <person name="Henrissat B."/>
            <person name="Nehls U."/>
            <person name="Egli S."/>
            <person name="Spatafora J.W."/>
            <person name="Grigoriev I.V."/>
            <person name="Martin F.M."/>
        </authorList>
    </citation>
    <scope>NUCLEOTIDE SEQUENCE [LARGE SCALE GENOMIC DNA]</scope>
    <source>
        <strain evidence="6 7">CBS 207.34</strain>
    </source>
</reference>
<evidence type="ECO:0000313" key="7">
    <source>
        <dbReference type="Proteomes" id="UP000250140"/>
    </source>
</evidence>
<dbReference type="Gene3D" id="3.30.470.20">
    <property type="entry name" value="ATP-grasp fold, B domain"/>
    <property type="match status" value="1"/>
</dbReference>
<evidence type="ECO:0000256" key="1">
    <source>
        <dbReference type="ARBA" id="ARBA00022598"/>
    </source>
</evidence>
<dbReference type="Pfam" id="PF13535">
    <property type="entry name" value="ATP-grasp_4"/>
    <property type="match status" value="1"/>
</dbReference>
<dbReference type="GO" id="GO:0046872">
    <property type="term" value="F:metal ion binding"/>
    <property type="evidence" value="ECO:0007669"/>
    <property type="project" value="InterPro"/>
</dbReference>
<dbReference type="InterPro" id="IPR041472">
    <property type="entry name" value="BL00235/CARNS1_N"/>
</dbReference>
<evidence type="ECO:0000259" key="5">
    <source>
        <dbReference type="PROSITE" id="PS50975"/>
    </source>
</evidence>
<sequence length="573" mass="63877">MADAAEGSVVAAKLLIPQKNGFIVRADFLERRLEGCEFIAEVFNFVSPCQEIKSYASNAHTFQDFVGMFHSAIGGIILKRLSKDSLQRALSAVDDELINRLSFPWALPDPVYRKRLALVEGRRSTGYDLSKRIYEAASGLGIDIVVLEMAGHWLEDDTSLFAHLRESFIRVDLTVNDSFPERIAAAVRSYDKPIDGIMTLSDGHLVGVAKAAELLGMPTCSARSFVLSSDKYETRILESNTDQAFRVASVKELNEKLSAGFKQQLPYPLIVKPCLGCGSDCVAKVTNYTELVQAVEKASARNNELQHPNFNVVIESYIDGPEVDANLVLWNGKVLFCEICDDFPCAGDSAGATAQDNFLETQMVYPSSLPSKELSAIESSIHQSILRLGFRSGVFHCEARVRYSSMKYEAANDIVDLRPQRELHFLDPEVFLIEINARVPGYHCTAVAQLAYGVDYFAQQMLFAVHDEARFTALANGFLRGPQHTSTILDICPDRGGIMKSDDPARELLQNNPEIAVNVIECRSWIRKGEIVPGPDSKLLCWLATYWVVSKIGRKDLLKQCAEIRKRFHYELE</sequence>
<dbReference type="InterPro" id="IPR052032">
    <property type="entry name" value="ATP-dep_AA_Ligase"/>
</dbReference>
<dbReference type="PROSITE" id="PS50975">
    <property type="entry name" value="ATP_GRASP"/>
    <property type="match status" value="1"/>
</dbReference>
<keyword evidence="3 4" id="KW-0067">ATP-binding</keyword>
<dbReference type="PANTHER" id="PTHR43585">
    <property type="entry name" value="FUMIPYRROLE BIOSYNTHESIS PROTEIN C"/>
    <property type="match status" value="1"/>
</dbReference>
<dbReference type="AlphaFoldDB" id="A0A8E2JPY0"/>
<dbReference type="Gene3D" id="3.30.1490.20">
    <property type="entry name" value="ATP-grasp fold, A domain"/>
    <property type="match status" value="1"/>
</dbReference>
<dbReference type="PANTHER" id="PTHR43585:SF2">
    <property type="entry name" value="ATP-GRASP ENZYME FSQD"/>
    <property type="match status" value="1"/>
</dbReference>
<dbReference type="GO" id="GO:0016874">
    <property type="term" value="F:ligase activity"/>
    <property type="evidence" value="ECO:0007669"/>
    <property type="project" value="UniProtKB-KW"/>
</dbReference>
<gene>
    <name evidence="6" type="ORF">AOQ84DRAFT_414153</name>
</gene>
<dbReference type="Pfam" id="PF18130">
    <property type="entry name" value="ATPgrasp_N"/>
    <property type="match status" value="1"/>
</dbReference>
<name>A0A8E2JPY0_9PEZI</name>
<dbReference type="InterPro" id="IPR013815">
    <property type="entry name" value="ATP_grasp_subdomain_1"/>
</dbReference>
<dbReference type="SUPFAM" id="SSF56059">
    <property type="entry name" value="Glutathione synthetase ATP-binding domain-like"/>
    <property type="match status" value="1"/>
</dbReference>
<dbReference type="EMBL" id="KV750357">
    <property type="protein sequence ID" value="OCL05178.1"/>
    <property type="molecule type" value="Genomic_DNA"/>
</dbReference>
<evidence type="ECO:0000256" key="3">
    <source>
        <dbReference type="ARBA" id="ARBA00022840"/>
    </source>
</evidence>
<protein>
    <submittedName>
        <fullName evidence="6">Glutathione synthetase ATP-binding domain-like protein</fullName>
    </submittedName>
</protein>
<keyword evidence="1" id="KW-0436">Ligase</keyword>
<keyword evidence="7" id="KW-1185">Reference proteome</keyword>
<dbReference type="OrthoDB" id="434648at2759"/>
<evidence type="ECO:0000256" key="2">
    <source>
        <dbReference type="ARBA" id="ARBA00022741"/>
    </source>
</evidence>
<evidence type="ECO:0000256" key="4">
    <source>
        <dbReference type="PROSITE-ProRule" id="PRU00409"/>
    </source>
</evidence>
<keyword evidence="2 4" id="KW-0547">Nucleotide-binding</keyword>
<proteinExistence type="predicted"/>
<accession>A0A8E2JPY0</accession>